<dbReference type="OrthoDB" id="506431at2759"/>
<dbReference type="Proteomes" id="UP000315783">
    <property type="component" value="Unassembled WGS sequence"/>
</dbReference>
<dbReference type="Gene3D" id="3.10.129.10">
    <property type="entry name" value="Hotdog Thioesterase"/>
    <property type="match status" value="1"/>
</dbReference>
<protein>
    <submittedName>
        <fullName evidence="2">Thioesterase superfamily protein</fullName>
    </submittedName>
</protein>
<dbReference type="InterPro" id="IPR052061">
    <property type="entry name" value="PTE-AB_protein"/>
</dbReference>
<keyword evidence="3" id="KW-1185">Reference proteome</keyword>
<dbReference type="InterPro" id="IPR006683">
    <property type="entry name" value="Thioestr_dom"/>
</dbReference>
<dbReference type="SUPFAM" id="SSF54637">
    <property type="entry name" value="Thioesterase/thiol ester dehydrase-isomerase"/>
    <property type="match status" value="1"/>
</dbReference>
<dbReference type="EMBL" id="SPUK01000001">
    <property type="protein sequence ID" value="TQW01282.1"/>
    <property type="molecule type" value="Genomic_DNA"/>
</dbReference>
<dbReference type="CDD" id="cd03443">
    <property type="entry name" value="PaaI_thioesterase"/>
    <property type="match status" value="1"/>
</dbReference>
<dbReference type="InterPro" id="IPR029069">
    <property type="entry name" value="HotDog_dom_sf"/>
</dbReference>
<feature type="domain" description="Thioesterase" evidence="1">
    <location>
        <begin position="121"/>
        <end position="178"/>
    </location>
</feature>
<proteinExistence type="predicted"/>
<gene>
    <name evidence="2" type="ORF">IF1G_01213</name>
</gene>
<sequence length="213" mass="23170">MVFLKTPTITPATISDDAKATFASRSSPLWCRQLLVDSSLQPVQVSWRTRDRSQTNEDSFLSGVMNDPDTIRAWHTLYRPLPDHHQQGSGGGGGDDDKSPLAGELLCLFALGSGVNGHVDVAHGGVTASILDVSMGSLCSIFSTEGDSTFTLELNIRYKKALATPGVYLCRTWLQRRTTGRKAWLQAVIEDGNGTVYAESDAFWLDVPAKPKL</sequence>
<comment type="caution">
    <text evidence="2">The sequence shown here is derived from an EMBL/GenBank/DDBJ whole genome shotgun (WGS) entry which is preliminary data.</text>
</comment>
<dbReference type="PANTHER" id="PTHR47260">
    <property type="entry name" value="UPF0644 PROTEIN PB2B4.06"/>
    <property type="match status" value="1"/>
</dbReference>
<dbReference type="PANTHER" id="PTHR47260:SF3">
    <property type="entry name" value="THIOESTERASE FAMILY PROTEIN (AFU_ORTHOLOGUE AFUA_7G03960)"/>
    <property type="match status" value="1"/>
</dbReference>
<reference evidence="2 3" key="1">
    <citation type="journal article" date="2019" name="Appl. Microbiol. Biotechnol.">
        <title>Genome sequence of Isaria javanica and comparative genome analysis insights into family S53 peptidase evolution in fungal entomopathogens.</title>
        <authorList>
            <person name="Lin R."/>
            <person name="Zhang X."/>
            <person name="Xin B."/>
            <person name="Zou M."/>
            <person name="Gao Y."/>
            <person name="Qin F."/>
            <person name="Hu Q."/>
            <person name="Xie B."/>
            <person name="Cheng X."/>
        </authorList>
    </citation>
    <scope>NUCLEOTIDE SEQUENCE [LARGE SCALE GENOMIC DNA]</scope>
    <source>
        <strain evidence="2 3">IJ1G</strain>
    </source>
</reference>
<evidence type="ECO:0000313" key="2">
    <source>
        <dbReference type="EMBL" id="TQW01282.1"/>
    </source>
</evidence>
<dbReference type="Pfam" id="PF03061">
    <property type="entry name" value="4HBT"/>
    <property type="match status" value="1"/>
</dbReference>
<evidence type="ECO:0000259" key="1">
    <source>
        <dbReference type="Pfam" id="PF03061"/>
    </source>
</evidence>
<accession>A0A545VHS2</accession>
<organism evidence="2 3">
    <name type="scientific">Cordyceps javanica</name>
    <dbReference type="NCBI Taxonomy" id="43265"/>
    <lineage>
        <taxon>Eukaryota</taxon>
        <taxon>Fungi</taxon>
        <taxon>Dikarya</taxon>
        <taxon>Ascomycota</taxon>
        <taxon>Pezizomycotina</taxon>
        <taxon>Sordariomycetes</taxon>
        <taxon>Hypocreomycetidae</taxon>
        <taxon>Hypocreales</taxon>
        <taxon>Cordycipitaceae</taxon>
        <taxon>Cordyceps</taxon>
    </lineage>
</organism>
<evidence type="ECO:0000313" key="3">
    <source>
        <dbReference type="Proteomes" id="UP000315783"/>
    </source>
</evidence>
<name>A0A545VHS2_9HYPO</name>
<dbReference type="AlphaFoldDB" id="A0A545VHS2"/>